<keyword evidence="4" id="KW-1185">Reference proteome</keyword>
<evidence type="ECO:0000256" key="2">
    <source>
        <dbReference type="SAM" id="Phobius"/>
    </source>
</evidence>
<protein>
    <submittedName>
        <fullName evidence="3">Uncharacterized protein</fullName>
    </submittedName>
</protein>
<dbReference type="RefSeq" id="WP_210971822.1">
    <property type="nucleotide sequence ID" value="NZ_JAGPXE010000010.1"/>
</dbReference>
<name>A0ABS5DK57_9PSEU</name>
<keyword evidence="2" id="KW-0472">Membrane</keyword>
<feature type="transmembrane region" description="Helical" evidence="2">
    <location>
        <begin position="38"/>
        <end position="66"/>
    </location>
</feature>
<keyword evidence="2" id="KW-1133">Transmembrane helix</keyword>
<keyword evidence="2" id="KW-0812">Transmembrane</keyword>
<sequence length="129" mass="14411">MPSLLAIPVVDQDTFGSFLDILVHDFLPVFALAAGLMAVIWVACAVIVIAGYLIGGVVVFGVRALVHACVRYGRRQRDVEYAQLVTVDVDGAHTKVVNLDRYRRRRQHRRSDRFQSDGTTQPRFDDDPA</sequence>
<proteinExistence type="predicted"/>
<gene>
    <name evidence="3" type="ORF">KBO27_22220</name>
</gene>
<feature type="region of interest" description="Disordered" evidence="1">
    <location>
        <begin position="104"/>
        <end position="129"/>
    </location>
</feature>
<reference evidence="3 4" key="1">
    <citation type="submission" date="2021-04" db="EMBL/GenBank/DDBJ databases">
        <title>Whole-genome sequencing of Saccharopolyspora endophytica KCTC 19397.</title>
        <authorList>
            <person name="Ay H."/>
            <person name="Saygin H."/>
            <person name="Sahin N."/>
        </authorList>
    </citation>
    <scope>NUCLEOTIDE SEQUENCE [LARGE SCALE GENOMIC DNA]</scope>
    <source>
        <strain evidence="3 4">KCTC 19397</strain>
    </source>
</reference>
<dbReference type="Proteomes" id="UP000674084">
    <property type="component" value="Unassembled WGS sequence"/>
</dbReference>
<evidence type="ECO:0000256" key="1">
    <source>
        <dbReference type="SAM" id="MobiDB-lite"/>
    </source>
</evidence>
<comment type="caution">
    <text evidence="3">The sequence shown here is derived from an EMBL/GenBank/DDBJ whole genome shotgun (WGS) entry which is preliminary data.</text>
</comment>
<organism evidence="3 4">
    <name type="scientific">Saccharopolyspora endophytica</name>
    <dbReference type="NCBI Taxonomy" id="543886"/>
    <lineage>
        <taxon>Bacteria</taxon>
        <taxon>Bacillati</taxon>
        <taxon>Actinomycetota</taxon>
        <taxon>Actinomycetes</taxon>
        <taxon>Pseudonocardiales</taxon>
        <taxon>Pseudonocardiaceae</taxon>
        <taxon>Saccharopolyspora</taxon>
    </lineage>
</organism>
<accession>A0ABS5DK57</accession>
<dbReference type="EMBL" id="JAGPXE010000010">
    <property type="protein sequence ID" value="MBQ0926673.1"/>
    <property type="molecule type" value="Genomic_DNA"/>
</dbReference>
<evidence type="ECO:0000313" key="3">
    <source>
        <dbReference type="EMBL" id="MBQ0926673.1"/>
    </source>
</evidence>
<evidence type="ECO:0000313" key="4">
    <source>
        <dbReference type="Proteomes" id="UP000674084"/>
    </source>
</evidence>